<dbReference type="CDD" id="cd00093">
    <property type="entry name" value="HTH_XRE"/>
    <property type="match status" value="1"/>
</dbReference>
<organism evidence="4 5">
    <name type="scientific">Streptomyces klenkii</name>
    <dbReference type="NCBI Taxonomy" id="1420899"/>
    <lineage>
        <taxon>Bacteria</taxon>
        <taxon>Bacillati</taxon>
        <taxon>Actinomycetota</taxon>
        <taxon>Actinomycetes</taxon>
        <taxon>Kitasatosporales</taxon>
        <taxon>Streptomycetaceae</taxon>
        <taxon>Streptomyces</taxon>
    </lineage>
</organism>
<comment type="caution">
    <text evidence="4">The sequence shown here is derived from an EMBL/GenBank/DDBJ whole genome shotgun (WGS) entry which is preliminary data.</text>
</comment>
<dbReference type="AlphaFoldDB" id="A0A3B0AGT8"/>
<evidence type="ECO:0000313" key="5">
    <source>
        <dbReference type="Proteomes" id="UP000270343"/>
    </source>
</evidence>
<evidence type="ECO:0000313" key="4">
    <source>
        <dbReference type="EMBL" id="RKN59673.1"/>
    </source>
</evidence>
<dbReference type="Gene3D" id="1.10.260.40">
    <property type="entry name" value="lambda repressor-like DNA-binding domains"/>
    <property type="match status" value="1"/>
</dbReference>
<dbReference type="GO" id="GO:0003677">
    <property type="term" value="F:DNA binding"/>
    <property type="evidence" value="ECO:0007669"/>
    <property type="project" value="UniProtKB-KW"/>
</dbReference>
<accession>A0A3B0AGT8</accession>
<dbReference type="Proteomes" id="UP000270343">
    <property type="component" value="Unassembled WGS sequence"/>
</dbReference>
<dbReference type="GO" id="GO:0005829">
    <property type="term" value="C:cytosol"/>
    <property type="evidence" value="ECO:0007669"/>
    <property type="project" value="TreeGrafter"/>
</dbReference>
<dbReference type="OrthoDB" id="3210663at2"/>
<dbReference type="PANTHER" id="PTHR46797">
    <property type="entry name" value="HTH-TYPE TRANSCRIPTIONAL REGULATOR"/>
    <property type="match status" value="1"/>
</dbReference>
<dbReference type="PANTHER" id="PTHR46797:SF1">
    <property type="entry name" value="METHYLPHOSPHONATE SYNTHASE"/>
    <property type="match status" value="1"/>
</dbReference>
<dbReference type="InterPro" id="IPR010982">
    <property type="entry name" value="Lambda_DNA-bd_dom_sf"/>
</dbReference>
<proteinExistence type="predicted"/>
<evidence type="ECO:0000259" key="3">
    <source>
        <dbReference type="PROSITE" id="PS50943"/>
    </source>
</evidence>
<feature type="domain" description="HTH cro/C1-type" evidence="3">
    <location>
        <begin position="8"/>
        <end position="64"/>
    </location>
</feature>
<dbReference type="GO" id="GO:0003700">
    <property type="term" value="F:DNA-binding transcription factor activity"/>
    <property type="evidence" value="ECO:0007669"/>
    <property type="project" value="TreeGrafter"/>
</dbReference>
<dbReference type="InterPro" id="IPR011990">
    <property type="entry name" value="TPR-like_helical_dom_sf"/>
</dbReference>
<protein>
    <submittedName>
        <fullName evidence="4">XRE family transcriptional regulator</fullName>
    </submittedName>
</protein>
<dbReference type="InterPro" id="IPR050807">
    <property type="entry name" value="TransReg_Diox_bact_type"/>
</dbReference>
<dbReference type="SUPFAM" id="SSF48452">
    <property type="entry name" value="TPR-like"/>
    <property type="match status" value="1"/>
</dbReference>
<dbReference type="PROSITE" id="PS50943">
    <property type="entry name" value="HTH_CROC1"/>
    <property type="match status" value="1"/>
</dbReference>
<dbReference type="SUPFAM" id="SSF47413">
    <property type="entry name" value="lambda repressor-like DNA-binding domains"/>
    <property type="match status" value="1"/>
</dbReference>
<dbReference type="Pfam" id="PF01381">
    <property type="entry name" value="HTH_3"/>
    <property type="match status" value="1"/>
</dbReference>
<feature type="region of interest" description="Disordered" evidence="2">
    <location>
        <begin position="1"/>
        <end position="24"/>
    </location>
</feature>
<name>A0A3B0AGT8_9ACTN</name>
<evidence type="ECO:0000256" key="2">
    <source>
        <dbReference type="SAM" id="MobiDB-lite"/>
    </source>
</evidence>
<dbReference type="SMART" id="SM00530">
    <property type="entry name" value="HTH_XRE"/>
    <property type="match status" value="1"/>
</dbReference>
<dbReference type="RefSeq" id="WP_120760142.1">
    <property type="nucleotide sequence ID" value="NZ_JBIBGF010000006.1"/>
</dbReference>
<dbReference type="EMBL" id="RBAM01000039">
    <property type="protein sequence ID" value="RKN59673.1"/>
    <property type="molecule type" value="Genomic_DNA"/>
</dbReference>
<keyword evidence="5" id="KW-1185">Reference proteome</keyword>
<keyword evidence="1" id="KW-0238">DNA-binding</keyword>
<gene>
    <name evidence="4" type="ORF">D7231_34070</name>
</gene>
<dbReference type="InterPro" id="IPR001387">
    <property type="entry name" value="Cro/C1-type_HTH"/>
</dbReference>
<reference evidence="4 5" key="1">
    <citation type="journal article" date="2015" name="Antonie Van Leeuwenhoek">
        <title>Streptomyces klenkii sp. nov., isolated from deep marine sediment.</title>
        <authorList>
            <person name="Veyisoglu A."/>
            <person name="Sahin N."/>
        </authorList>
    </citation>
    <scope>NUCLEOTIDE SEQUENCE [LARGE SCALE GENOMIC DNA]</scope>
    <source>
        <strain evidence="4 5">KCTC 29202</strain>
    </source>
</reference>
<sequence length="399" mass="45106">MTTAGERLKTVRKRRDLTQRELADASGVSLSTLRRLEQGEQESSRMETWRKFAAALHVPTMTLVGQPDEEGAIPDTADRWDAVKKALNAPSGFREEEDEPPTPEGLTEALDALVPLYVGDRFSDLACVLPGLLRDVDALGPEGREVRVRLLQRVGWLMIQVREFGAAEDALHRSMDETRDRLQATETVNHLCWMLLRRGKLAEARELATKWADDAEPVRISRATPTELSLWGWMLLRVSAACVRDNRPGEAEHAMRLARAAGEAVGREYQIPQHLSGRTFGPLTVLLKTAENAQIIDRPDMVLRLGDKVQKITKAKSQRLRVRPTSNNWNRHLLDVADAHSKTGNYGMAVEKMQDILRRSPEWLPNQRFARDIVGRVIEERRTLTQDMRDLAISVRLPI</sequence>
<evidence type="ECO:0000256" key="1">
    <source>
        <dbReference type="ARBA" id="ARBA00023125"/>
    </source>
</evidence>